<name>A0A9D3UKU3_9ROSI</name>
<gene>
    <name evidence="1" type="ORF">J1N35_037786</name>
</gene>
<comment type="caution">
    <text evidence="1">The sequence shown here is derived from an EMBL/GenBank/DDBJ whole genome shotgun (WGS) entry which is preliminary data.</text>
</comment>
<reference evidence="1 2" key="1">
    <citation type="journal article" date="2021" name="Plant Biotechnol. J.">
        <title>Multi-omics assisted identification of the key and species-specific regulatory components of drought-tolerant mechanisms in Gossypium stocksii.</title>
        <authorList>
            <person name="Yu D."/>
            <person name="Ke L."/>
            <person name="Zhang D."/>
            <person name="Wu Y."/>
            <person name="Sun Y."/>
            <person name="Mei J."/>
            <person name="Sun J."/>
            <person name="Sun Y."/>
        </authorList>
    </citation>
    <scope>NUCLEOTIDE SEQUENCE [LARGE SCALE GENOMIC DNA]</scope>
    <source>
        <strain evidence="2">cv. E1</strain>
        <tissue evidence="1">Leaf</tissue>
    </source>
</reference>
<protein>
    <submittedName>
        <fullName evidence="1">Uncharacterized protein</fullName>
    </submittedName>
</protein>
<accession>A0A9D3UKU3</accession>
<dbReference type="Proteomes" id="UP000828251">
    <property type="component" value="Unassembled WGS sequence"/>
</dbReference>
<evidence type="ECO:0000313" key="1">
    <source>
        <dbReference type="EMBL" id="KAH1047002.1"/>
    </source>
</evidence>
<sequence length="144" mass="16936">MARTRRNGRIIQNISSRRHEASTPMEAKAYVCTTNVEKMNPILVAQGIQIQNFAYDFSIPELLNQLSYTNDGSFYLPLHVIEASFHLPLHPFFCHFLDEYRIAPRKLSCFSWWVATAYFIKCNRREEVPLIIIFQNLYQLKAYN</sequence>
<organism evidence="1 2">
    <name type="scientific">Gossypium stocksii</name>
    <dbReference type="NCBI Taxonomy" id="47602"/>
    <lineage>
        <taxon>Eukaryota</taxon>
        <taxon>Viridiplantae</taxon>
        <taxon>Streptophyta</taxon>
        <taxon>Embryophyta</taxon>
        <taxon>Tracheophyta</taxon>
        <taxon>Spermatophyta</taxon>
        <taxon>Magnoliopsida</taxon>
        <taxon>eudicotyledons</taxon>
        <taxon>Gunneridae</taxon>
        <taxon>Pentapetalae</taxon>
        <taxon>rosids</taxon>
        <taxon>malvids</taxon>
        <taxon>Malvales</taxon>
        <taxon>Malvaceae</taxon>
        <taxon>Malvoideae</taxon>
        <taxon>Gossypium</taxon>
    </lineage>
</organism>
<keyword evidence="2" id="KW-1185">Reference proteome</keyword>
<evidence type="ECO:0000313" key="2">
    <source>
        <dbReference type="Proteomes" id="UP000828251"/>
    </source>
</evidence>
<proteinExistence type="predicted"/>
<dbReference type="AlphaFoldDB" id="A0A9D3UKU3"/>
<dbReference type="EMBL" id="JAIQCV010000011">
    <property type="protein sequence ID" value="KAH1047002.1"/>
    <property type="molecule type" value="Genomic_DNA"/>
</dbReference>